<dbReference type="PANTHER" id="PTHR43527">
    <property type="entry name" value="4-DIPHOSPHOCYTIDYL-2-C-METHYL-D-ERYTHRITOL KINASE, CHLOROPLASTIC"/>
    <property type="match status" value="1"/>
</dbReference>
<evidence type="ECO:0000259" key="11">
    <source>
        <dbReference type="Pfam" id="PF00288"/>
    </source>
</evidence>
<comment type="similarity">
    <text evidence="1 10">Belongs to the GHMP kinase family. IspE subfamily.</text>
</comment>
<comment type="catalytic activity">
    <reaction evidence="10">
        <text>4-CDP-2-C-methyl-D-erythritol + ATP = 4-CDP-2-C-methyl-D-erythritol 2-phosphate + ADP + H(+)</text>
        <dbReference type="Rhea" id="RHEA:18437"/>
        <dbReference type="ChEBI" id="CHEBI:15378"/>
        <dbReference type="ChEBI" id="CHEBI:30616"/>
        <dbReference type="ChEBI" id="CHEBI:57823"/>
        <dbReference type="ChEBI" id="CHEBI:57919"/>
        <dbReference type="ChEBI" id="CHEBI:456216"/>
        <dbReference type="EC" id="2.7.1.148"/>
    </reaction>
</comment>
<evidence type="ECO:0000256" key="1">
    <source>
        <dbReference type="ARBA" id="ARBA00009684"/>
    </source>
</evidence>
<dbReference type="OrthoDB" id="9809438at2"/>
<gene>
    <name evidence="10 13" type="primary">ispE</name>
    <name evidence="13" type="ORF">PbB2_01154</name>
</gene>
<dbReference type="InterPro" id="IPR036554">
    <property type="entry name" value="GHMP_kinase_C_sf"/>
</dbReference>
<organism evidence="13 14">
    <name type="scientific">Candidatus Phycosocius bacilliformis</name>
    <dbReference type="NCBI Taxonomy" id="1445552"/>
    <lineage>
        <taxon>Bacteria</taxon>
        <taxon>Pseudomonadati</taxon>
        <taxon>Pseudomonadota</taxon>
        <taxon>Alphaproteobacteria</taxon>
        <taxon>Caulobacterales</taxon>
        <taxon>Caulobacterales incertae sedis</taxon>
        <taxon>Candidatus Phycosocius</taxon>
    </lineage>
</organism>
<evidence type="ECO:0000313" key="14">
    <source>
        <dbReference type="Proteomes" id="UP000245086"/>
    </source>
</evidence>
<name>A0A2P2E8T8_9PROT</name>
<dbReference type="UniPathway" id="UPA00056">
    <property type="reaction ID" value="UER00094"/>
</dbReference>
<feature type="active site" evidence="10">
    <location>
        <position position="9"/>
    </location>
</feature>
<proteinExistence type="inferred from homology"/>
<dbReference type="InterPro" id="IPR013750">
    <property type="entry name" value="GHMP_kinase_C_dom"/>
</dbReference>
<dbReference type="SUPFAM" id="SSF55060">
    <property type="entry name" value="GHMP Kinase, C-terminal domain"/>
    <property type="match status" value="1"/>
</dbReference>
<dbReference type="GO" id="GO:0050515">
    <property type="term" value="F:4-(cytidine 5'-diphospho)-2-C-methyl-D-erythritol kinase activity"/>
    <property type="evidence" value="ECO:0007669"/>
    <property type="project" value="UniProtKB-UniRule"/>
</dbReference>
<feature type="domain" description="GHMP kinase N-terminal" evidence="11">
    <location>
        <begin position="67"/>
        <end position="145"/>
    </location>
</feature>
<keyword evidence="6 10" id="KW-0418">Kinase</keyword>
<comment type="function">
    <text evidence="10">Catalyzes the phosphorylation of the position 2 hydroxy group of 4-diphosphocytidyl-2C-methyl-D-erythritol.</text>
</comment>
<dbReference type="Gene3D" id="3.30.230.10">
    <property type="match status" value="1"/>
</dbReference>
<dbReference type="NCBIfam" id="NF011202">
    <property type="entry name" value="PRK14608.1"/>
    <property type="match status" value="1"/>
</dbReference>
<evidence type="ECO:0000256" key="7">
    <source>
        <dbReference type="ARBA" id="ARBA00022840"/>
    </source>
</evidence>
<keyword evidence="5 10" id="KW-0547">Nucleotide-binding</keyword>
<feature type="binding site" evidence="10">
    <location>
        <begin position="95"/>
        <end position="105"/>
    </location>
    <ligand>
        <name>ATP</name>
        <dbReference type="ChEBI" id="CHEBI:30616"/>
    </ligand>
</feature>
<evidence type="ECO:0000256" key="3">
    <source>
        <dbReference type="ARBA" id="ARBA00017473"/>
    </source>
</evidence>
<dbReference type="SUPFAM" id="SSF54211">
    <property type="entry name" value="Ribosomal protein S5 domain 2-like"/>
    <property type="match status" value="1"/>
</dbReference>
<comment type="caution">
    <text evidence="13">The sequence shown here is derived from an EMBL/GenBank/DDBJ whole genome shotgun (WGS) entry which is preliminary data.</text>
</comment>
<dbReference type="EC" id="2.7.1.148" evidence="2 10"/>
<dbReference type="EMBL" id="BFBR01000003">
    <property type="protein sequence ID" value="GBF57487.1"/>
    <property type="molecule type" value="Genomic_DNA"/>
</dbReference>
<evidence type="ECO:0000256" key="8">
    <source>
        <dbReference type="ARBA" id="ARBA00023229"/>
    </source>
</evidence>
<dbReference type="NCBIfam" id="TIGR00154">
    <property type="entry name" value="ispE"/>
    <property type="match status" value="1"/>
</dbReference>
<feature type="active site" evidence="10">
    <location>
        <position position="137"/>
    </location>
</feature>
<sequence>MLSLHAPAKLNLTLRVGPPRSDGRHDLDSLVCFTHRLGDRLEISLGQGLELTLAGPFASGLGGEADNLVLRAARLLAAAADIEAHAHLHLVKNLPLASGIGGGSADAAATLHGLNRLWKLGLPMADLMAMAGQLGADVPACVLGQPAHMTGTGEEMAALAEIAGLGIVLVNPGVACPTGPVYRRFDELGAGPALTSSQMPDLSSPSKLLAYMAATPNDLEAAAVSLVPEIGETLTLLQESPGVRMARMSGSGATCFGLYDDVSAAQVARAFMVERLANPRFWVEADEINARGPDPAAGEGPL</sequence>
<dbReference type="InterPro" id="IPR004424">
    <property type="entry name" value="IspE"/>
</dbReference>
<evidence type="ECO:0000256" key="2">
    <source>
        <dbReference type="ARBA" id="ARBA00012052"/>
    </source>
</evidence>
<dbReference type="GO" id="GO:0019288">
    <property type="term" value="P:isopentenyl diphosphate biosynthetic process, methylerythritol 4-phosphate pathway"/>
    <property type="evidence" value="ECO:0007669"/>
    <property type="project" value="UniProtKB-UniRule"/>
</dbReference>
<evidence type="ECO:0000256" key="9">
    <source>
        <dbReference type="ARBA" id="ARBA00032554"/>
    </source>
</evidence>
<evidence type="ECO:0000256" key="10">
    <source>
        <dbReference type="HAMAP-Rule" id="MF_00061"/>
    </source>
</evidence>
<accession>A0A2P2E8T8</accession>
<dbReference type="AlphaFoldDB" id="A0A2P2E8T8"/>
<comment type="pathway">
    <text evidence="10">Isoprenoid biosynthesis; isopentenyl diphosphate biosynthesis via DXP pathway; isopentenyl diphosphate from 1-deoxy-D-xylulose 5-phosphate: step 3/6.</text>
</comment>
<evidence type="ECO:0000256" key="6">
    <source>
        <dbReference type="ARBA" id="ARBA00022777"/>
    </source>
</evidence>
<dbReference type="InterPro" id="IPR006204">
    <property type="entry name" value="GHMP_kinase_N_dom"/>
</dbReference>
<dbReference type="Gene3D" id="3.30.70.890">
    <property type="entry name" value="GHMP kinase, C-terminal domain"/>
    <property type="match status" value="1"/>
</dbReference>
<feature type="domain" description="GHMP kinase C-terminal" evidence="12">
    <location>
        <begin position="201"/>
        <end position="271"/>
    </location>
</feature>
<dbReference type="HAMAP" id="MF_00061">
    <property type="entry name" value="IspE"/>
    <property type="match status" value="1"/>
</dbReference>
<evidence type="ECO:0000313" key="13">
    <source>
        <dbReference type="EMBL" id="GBF57487.1"/>
    </source>
</evidence>
<dbReference type="Proteomes" id="UP000245086">
    <property type="component" value="Unassembled WGS sequence"/>
</dbReference>
<dbReference type="GO" id="GO:0016114">
    <property type="term" value="P:terpenoid biosynthetic process"/>
    <property type="evidence" value="ECO:0007669"/>
    <property type="project" value="UniProtKB-UniRule"/>
</dbReference>
<evidence type="ECO:0000259" key="12">
    <source>
        <dbReference type="Pfam" id="PF08544"/>
    </source>
</evidence>
<keyword evidence="8 10" id="KW-0414">Isoprene biosynthesis</keyword>
<keyword evidence="4 10" id="KW-0808">Transferase</keyword>
<dbReference type="PIRSF" id="PIRSF010376">
    <property type="entry name" value="IspE"/>
    <property type="match status" value="1"/>
</dbReference>
<dbReference type="RefSeq" id="WP_108984372.1">
    <property type="nucleotide sequence ID" value="NZ_BFBR01000003.1"/>
</dbReference>
<keyword evidence="7 10" id="KW-0067">ATP-binding</keyword>
<keyword evidence="14" id="KW-1185">Reference proteome</keyword>
<dbReference type="Pfam" id="PF00288">
    <property type="entry name" value="GHMP_kinases_N"/>
    <property type="match status" value="1"/>
</dbReference>
<dbReference type="GO" id="GO:0005524">
    <property type="term" value="F:ATP binding"/>
    <property type="evidence" value="ECO:0007669"/>
    <property type="project" value="UniProtKB-UniRule"/>
</dbReference>
<protein>
    <recommendedName>
        <fullName evidence="3 10">4-diphosphocytidyl-2-C-methyl-D-erythritol kinase</fullName>
        <shortName evidence="10">CMK</shortName>
        <ecNumber evidence="2 10">2.7.1.148</ecNumber>
    </recommendedName>
    <alternativeName>
        <fullName evidence="9 10">4-(cytidine-5'-diphospho)-2-C-methyl-D-erythritol kinase</fullName>
    </alternativeName>
</protein>
<dbReference type="PANTHER" id="PTHR43527:SF2">
    <property type="entry name" value="4-DIPHOSPHOCYTIDYL-2-C-METHYL-D-ERYTHRITOL KINASE, CHLOROPLASTIC"/>
    <property type="match status" value="1"/>
</dbReference>
<evidence type="ECO:0000256" key="4">
    <source>
        <dbReference type="ARBA" id="ARBA00022679"/>
    </source>
</evidence>
<dbReference type="Pfam" id="PF08544">
    <property type="entry name" value="GHMP_kinases_C"/>
    <property type="match status" value="1"/>
</dbReference>
<reference evidence="13 14" key="1">
    <citation type="journal article" date="2018" name="Genome Announc.">
        <title>Draft Genome Sequence of "Candidatus Phycosocius bacilliformis," an Alphaproteobacterial Ectosymbiont of the Hydrocarbon-Producing Green Alga Botryococcus braunii.</title>
        <authorList>
            <person name="Tanabe Y."/>
            <person name="Yamaguchi H."/>
            <person name="Watanabe M.M."/>
        </authorList>
    </citation>
    <scope>NUCLEOTIDE SEQUENCE [LARGE SCALE GENOMIC DNA]</scope>
    <source>
        <strain evidence="13 14">BOTRYCO-2</strain>
    </source>
</reference>
<dbReference type="InterPro" id="IPR014721">
    <property type="entry name" value="Ribsml_uS5_D2-typ_fold_subgr"/>
</dbReference>
<dbReference type="InterPro" id="IPR020568">
    <property type="entry name" value="Ribosomal_Su5_D2-typ_SF"/>
</dbReference>
<evidence type="ECO:0000256" key="5">
    <source>
        <dbReference type="ARBA" id="ARBA00022741"/>
    </source>
</evidence>